<gene>
    <name evidence="2" type="ORF">R1flu_005373</name>
</gene>
<feature type="region of interest" description="Disordered" evidence="1">
    <location>
        <begin position="1"/>
        <end position="22"/>
    </location>
</feature>
<dbReference type="EMBL" id="JBHFFA010000003">
    <property type="protein sequence ID" value="KAL2633894.1"/>
    <property type="molecule type" value="Genomic_DNA"/>
</dbReference>
<sequence>MTVEAMALHVAESKEKEEGDEHEEMAYAFEAKMAKEDEEVEMNPGYFLNPHGARAMGETKVSLKESRIMF</sequence>
<name>A0ABD1YVR7_9MARC</name>
<proteinExistence type="predicted"/>
<reference evidence="2 3" key="1">
    <citation type="submission" date="2024-09" db="EMBL/GenBank/DDBJ databases">
        <title>Chromosome-scale assembly of Riccia fluitans.</title>
        <authorList>
            <person name="Paukszto L."/>
            <person name="Sawicki J."/>
            <person name="Karawczyk K."/>
            <person name="Piernik-Szablinska J."/>
            <person name="Szczecinska M."/>
            <person name="Mazdziarz M."/>
        </authorList>
    </citation>
    <scope>NUCLEOTIDE SEQUENCE [LARGE SCALE GENOMIC DNA]</scope>
    <source>
        <strain evidence="2">Rf_01</strain>
        <tissue evidence="2">Aerial parts of the thallus</tissue>
    </source>
</reference>
<organism evidence="2 3">
    <name type="scientific">Riccia fluitans</name>
    <dbReference type="NCBI Taxonomy" id="41844"/>
    <lineage>
        <taxon>Eukaryota</taxon>
        <taxon>Viridiplantae</taxon>
        <taxon>Streptophyta</taxon>
        <taxon>Embryophyta</taxon>
        <taxon>Marchantiophyta</taxon>
        <taxon>Marchantiopsida</taxon>
        <taxon>Marchantiidae</taxon>
        <taxon>Marchantiales</taxon>
        <taxon>Ricciaceae</taxon>
        <taxon>Riccia</taxon>
    </lineage>
</organism>
<protein>
    <submittedName>
        <fullName evidence="2">Uncharacterized protein</fullName>
    </submittedName>
</protein>
<keyword evidence="3" id="KW-1185">Reference proteome</keyword>
<dbReference type="AlphaFoldDB" id="A0ABD1YVR7"/>
<dbReference type="Proteomes" id="UP001605036">
    <property type="component" value="Unassembled WGS sequence"/>
</dbReference>
<accession>A0ABD1YVR7</accession>
<evidence type="ECO:0000256" key="1">
    <source>
        <dbReference type="SAM" id="MobiDB-lite"/>
    </source>
</evidence>
<comment type="caution">
    <text evidence="2">The sequence shown here is derived from an EMBL/GenBank/DDBJ whole genome shotgun (WGS) entry which is preliminary data.</text>
</comment>
<evidence type="ECO:0000313" key="3">
    <source>
        <dbReference type="Proteomes" id="UP001605036"/>
    </source>
</evidence>
<evidence type="ECO:0000313" key="2">
    <source>
        <dbReference type="EMBL" id="KAL2633894.1"/>
    </source>
</evidence>